<keyword evidence="2 5" id="KW-0238">DNA-binding</keyword>
<dbReference type="Gene3D" id="3.40.50.2300">
    <property type="match status" value="2"/>
</dbReference>
<dbReference type="EMBL" id="CP162511">
    <property type="protein sequence ID" value="XDI05415.1"/>
    <property type="molecule type" value="Genomic_DNA"/>
</dbReference>
<dbReference type="AlphaFoldDB" id="A0AB39BGB9"/>
<dbReference type="PANTHER" id="PTHR30146">
    <property type="entry name" value="LACI-RELATED TRANSCRIPTIONAL REPRESSOR"/>
    <property type="match status" value="1"/>
</dbReference>
<dbReference type="SUPFAM" id="SSF53822">
    <property type="entry name" value="Periplasmic binding protein-like I"/>
    <property type="match status" value="1"/>
</dbReference>
<dbReference type="InterPro" id="IPR010982">
    <property type="entry name" value="Lambda_DNA-bd_dom_sf"/>
</dbReference>
<name>A0AB39BGB9_9MICO</name>
<keyword evidence="1" id="KW-0805">Transcription regulation</keyword>
<dbReference type="SUPFAM" id="SSF47413">
    <property type="entry name" value="lambda repressor-like DNA-binding domains"/>
    <property type="match status" value="1"/>
</dbReference>
<reference evidence="5" key="1">
    <citation type="submission" date="2024-05" db="EMBL/GenBank/DDBJ databases">
        <title>Herbiconiux sp. A18JL235.</title>
        <authorList>
            <person name="Zhang G."/>
        </authorList>
    </citation>
    <scope>NUCLEOTIDE SEQUENCE</scope>
    <source>
        <strain evidence="5">A18JL235</strain>
    </source>
</reference>
<feature type="domain" description="HTH lacI-type" evidence="4">
    <location>
        <begin position="8"/>
        <end position="62"/>
    </location>
</feature>
<dbReference type="PROSITE" id="PS50932">
    <property type="entry name" value="HTH_LACI_2"/>
    <property type="match status" value="1"/>
</dbReference>
<evidence type="ECO:0000256" key="2">
    <source>
        <dbReference type="ARBA" id="ARBA00023125"/>
    </source>
</evidence>
<evidence type="ECO:0000256" key="3">
    <source>
        <dbReference type="ARBA" id="ARBA00023163"/>
    </source>
</evidence>
<dbReference type="Gene3D" id="1.10.260.40">
    <property type="entry name" value="lambda repressor-like DNA-binding domains"/>
    <property type="match status" value="1"/>
</dbReference>
<organism evidence="5">
    <name type="scientific">Herbiconiux sp. A18JL235</name>
    <dbReference type="NCBI Taxonomy" id="3152363"/>
    <lineage>
        <taxon>Bacteria</taxon>
        <taxon>Bacillati</taxon>
        <taxon>Actinomycetota</taxon>
        <taxon>Actinomycetes</taxon>
        <taxon>Micrococcales</taxon>
        <taxon>Microbacteriaceae</taxon>
        <taxon>Herbiconiux</taxon>
    </lineage>
</organism>
<accession>A0AB39BGB9</accession>
<dbReference type="Pfam" id="PF13377">
    <property type="entry name" value="Peripla_BP_3"/>
    <property type="match status" value="1"/>
</dbReference>
<dbReference type="InterPro" id="IPR028082">
    <property type="entry name" value="Peripla_BP_I"/>
</dbReference>
<proteinExistence type="predicted"/>
<dbReference type="InterPro" id="IPR000843">
    <property type="entry name" value="HTH_LacI"/>
</dbReference>
<dbReference type="InterPro" id="IPR046335">
    <property type="entry name" value="LacI/GalR-like_sensor"/>
</dbReference>
<evidence type="ECO:0000256" key="1">
    <source>
        <dbReference type="ARBA" id="ARBA00023015"/>
    </source>
</evidence>
<dbReference type="Pfam" id="PF00356">
    <property type="entry name" value="LacI"/>
    <property type="match status" value="1"/>
</dbReference>
<keyword evidence="3" id="KW-0804">Transcription</keyword>
<protein>
    <submittedName>
        <fullName evidence="5">LacI family DNA-binding transcriptional regulator</fullName>
    </submittedName>
</protein>
<sequence length="342" mass="35984">MKNTGGVPTLEMVAAVAGVSRATVSRVVNGSTSVAPEAAAAVHAAVAELNYVPNRVARSLASRRTDVIALIVPESTSTVFADPFFAPVVRGVARALSDTDYTLNLLIASEARPEKTRRYLLGGNVDGALVVSHHAEDHSYVGLGDSLPIVFGGRPVNPELADAHYVDVDNQASARLATSHLVDIGRHRIAHIAGRQDMPAGIDRLTGWRSVVTGDSAPRPDELVEFGDFTQESGAVAMQRLLDRATGGPLAFDAVFVANDQMAAGAIRVLHERGLSVPGDVAVVGYDDDTFASTLTPPLTTVHQPSADLGARMAEVLVARLAGRNPPRHTLIPTHLVVRASA</sequence>
<dbReference type="CDD" id="cd06267">
    <property type="entry name" value="PBP1_LacI_sugar_binding-like"/>
    <property type="match status" value="1"/>
</dbReference>
<evidence type="ECO:0000313" key="5">
    <source>
        <dbReference type="EMBL" id="XDI05415.1"/>
    </source>
</evidence>
<evidence type="ECO:0000259" key="4">
    <source>
        <dbReference type="PROSITE" id="PS50932"/>
    </source>
</evidence>
<dbReference type="GO" id="GO:0000976">
    <property type="term" value="F:transcription cis-regulatory region binding"/>
    <property type="evidence" value="ECO:0007669"/>
    <property type="project" value="TreeGrafter"/>
</dbReference>
<dbReference type="GO" id="GO:0003700">
    <property type="term" value="F:DNA-binding transcription factor activity"/>
    <property type="evidence" value="ECO:0007669"/>
    <property type="project" value="TreeGrafter"/>
</dbReference>
<gene>
    <name evidence="5" type="ORF">ABFY20_19170</name>
</gene>
<dbReference type="CDD" id="cd01392">
    <property type="entry name" value="HTH_LacI"/>
    <property type="match status" value="1"/>
</dbReference>
<dbReference type="SMART" id="SM00354">
    <property type="entry name" value="HTH_LACI"/>
    <property type="match status" value="1"/>
</dbReference>
<dbReference type="PANTHER" id="PTHR30146:SF109">
    <property type="entry name" value="HTH-TYPE TRANSCRIPTIONAL REGULATOR GALS"/>
    <property type="match status" value="1"/>
</dbReference>
<dbReference type="RefSeq" id="WP_368497803.1">
    <property type="nucleotide sequence ID" value="NZ_CP162511.1"/>
</dbReference>